<accession>E5KK07</accession>
<keyword evidence="3" id="KW-0238">DNA-binding</keyword>
<evidence type="ECO:0000256" key="6">
    <source>
        <dbReference type="SAM" id="MobiDB-lite"/>
    </source>
</evidence>
<dbReference type="EMBL" id="HQ188279">
    <property type="protein sequence ID" value="ADQ42397.1"/>
    <property type="molecule type" value="Genomic_DNA"/>
</dbReference>
<dbReference type="Gene3D" id="3.40.50.2300">
    <property type="match status" value="1"/>
</dbReference>
<dbReference type="InterPro" id="IPR000014">
    <property type="entry name" value="PAS"/>
</dbReference>
<dbReference type="PROSITE" id="PS50113">
    <property type="entry name" value="PAC"/>
    <property type="match status" value="1"/>
</dbReference>
<dbReference type="PANTHER" id="PTHR48111:SF22">
    <property type="entry name" value="REGULATOR OF RPOS"/>
    <property type="match status" value="1"/>
</dbReference>
<dbReference type="SMART" id="SM00448">
    <property type="entry name" value="REC"/>
    <property type="match status" value="1"/>
</dbReference>
<dbReference type="InterPro" id="IPR001789">
    <property type="entry name" value="Sig_transdc_resp-reg_receiver"/>
</dbReference>
<dbReference type="Pfam" id="PF08448">
    <property type="entry name" value="PAS_4"/>
    <property type="match status" value="1"/>
</dbReference>
<dbReference type="Gene3D" id="3.30.450.20">
    <property type="entry name" value="PAS domain"/>
    <property type="match status" value="1"/>
</dbReference>
<dbReference type="SUPFAM" id="SSF55785">
    <property type="entry name" value="PYP-like sensor domain (PAS domain)"/>
    <property type="match status" value="1"/>
</dbReference>
<feature type="modified residue" description="4-aspartylphosphate" evidence="5">
    <location>
        <position position="66"/>
    </location>
</feature>
<dbReference type="GO" id="GO:0000976">
    <property type="term" value="F:transcription cis-regulatory region binding"/>
    <property type="evidence" value="ECO:0007669"/>
    <property type="project" value="TreeGrafter"/>
</dbReference>
<evidence type="ECO:0000256" key="1">
    <source>
        <dbReference type="ARBA" id="ARBA00023012"/>
    </source>
</evidence>
<evidence type="ECO:0000256" key="3">
    <source>
        <dbReference type="ARBA" id="ARBA00023125"/>
    </source>
</evidence>
<dbReference type="InterPro" id="IPR011006">
    <property type="entry name" value="CheY-like_superfamily"/>
</dbReference>
<evidence type="ECO:0000259" key="8">
    <source>
        <dbReference type="PROSITE" id="PS50113"/>
    </source>
</evidence>
<protein>
    <submittedName>
        <fullName evidence="9">OmpR-like protein</fullName>
    </submittedName>
</protein>
<keyword evidence="4" id="KW-0804">Transcription</keyword>
<keyword evidence="1" id="KW-0902">Two-component regulatory system</keyword>
<evidence type="ECO:0000313" key="9">
    <source>
        <dbReference type="EMBL" id="ADQ42397.1"/>
    </source>
</evidence>
<dbReference type="GO" id="GO:0005829">
    <property type="term" value="C:cytosol"/>
    <property type="evidence" value="ECO:0007669"/>
    <property type="project" value="TreeGrafter"/>
</dbReference>
<evidence type="ECO:0000256" key="4">
    <source>
        <dbReference type="ARBA" id="ARBA00023163"/>
    </source>
</evidence>
<dbReference type="PANTHER" id="PTHR48111">
    <property type="entry name" value="REGULATOR OF RPOS"/>
    <property type="match status" value="1"/>
</dbReference>
<feature type="domain" description="Response regulatory" evidence="7">
    <location>
        <begin position="16"/>
        <end position="131"/>
    </location>
</feature>
<feature type="domain" description="PAC" evidence="8">
    <location>
        <begin position="227"/>
        <end position="277"/>
    </location>
</feature>
<dbReference type="InterPro" id="IPR035965">
    <property type="entry name" value="PAS-like_dom_sf"/>
</dbReference>
<evidence type="ECO:0000256" key="2">
    <source>
        <dbReference type="ARBA" id="ARBA00023015"/>
    </source>
</evidence>
<dbReference type="Pfam" id="PF00072">
    <property type="entry name" value="Response_reg"/>
    <property type="match status" value="1"/>
</dbReference>
<reference evidence="9" key="1">
    <citation type="submission" date="2010-08" db="EMBL/GenBank/DDBJ databases">
        <title>Quorum sensing in methanogenic archaeon.</title>
        <authorList>
            <person name="Zhang G."/>
            <person name="Zhang F."/>
            <person name="Guo X."/>
            <person name="Ding G."/>
            <person name="Zhu J."/>
            <person name="Zhou L."/>
            <person name="Cai S."/>
            <person name="Liu X."/>
            <person name="Luo Y."/>
            <person name="Shi W."/>
            <person name="Dong X."/>
        </authorList>
    </citation>
    <scope>NUCLEOTIDE SEQUENCE</scope>
    <source>
        <strain evidence="9">6Ac</strain>
    </source>
</reference>
<dbReference type="NCBIfam" id="TIGR00229">
    <property type="entry name" value="sensory_box"/>
    <property type="match status" value="1"/>
</dbReference>
<dbReference type="AlphaFoldDB" id="E5KK07"/>
<sequence>MRDDPGRRAGMTSPYRILIIEDNPDDVELILLGFSKHDEFFVDVATTGEEGLDRVATSRYDLVSVDFALPGISGLDVLEEIRTSDQDVPVVMVTGRGTEELQVVAFEKFATSYVMKSVDSFRSLPTVFEALIIEARFRSQERRMKREIERSETVSRYILENSPTGIYVLQNGCFKMVNSRFAEIFGCDKEDLIGEHFWSLADPESFECEEAAEEPCLEVGADLPRTKVHEFGVTRRDGSKRWVEARIASLDDQEERWVLGNVVDATDRKRGERDLLLANRRLSILHNLLLRAIDFPGDSDDLMRYALAEVMAGPDGFEVGGAFLQEGGRLVLRAMAGPLEALMELSEKVDAEGLLEEGKMRTVAGDGPTISWAIAPFSCGEGRRGLLVLGRGVEMGDDLQKFVADLASHFGKMVGGEPPTGREGLQPPPDEGYPLEGGDVACQGDHHHSPPQDR</sequence>
<keyword evidence="5" id="KW-0597">Phosphoprotein</keyword>
<dbReference type="GO" id="GO:0000156">
    <property type="term" value="F:phosphorelay response regulator activity"/>
    <property type="evidence" value="ECO:0007669"/>
    <property type="project" value="TreeGrafter"/>
</dbReference>
<dbReference type="GO" id="GO:0006355">
    <property type="term" value="P:regulation of DNA-templated transcription"/>
    <property type="evidence" value="ECO:0007669"/>
    <property type="project" value="TreeGrafter"/>
</dbReference>
<organism evidence="9">
    <name type="scientific">Methanothrix harundinacea</name>
    <dbReference type="NCBI Taxonomy" id="301375"/>
    <lineage>
        <taxon>Archaea</taxon>
        <taxon>Methanobacteriati</taxon>
        <taxon>Methanobacteriota</taxon>
        <taxon>Stenosarchaea group</taxon>
        <taxon>Methanomicrobia</taxon>
        <taxon>Methanotrichales</taxon>
        <taxon>Methanotrichaceae</taxon>
        <taxon>Methanothrix</taxon>
    </lineage>
</organism>
<proteinExistence type="predicted"/>
<dbReference type="InterPro" id="IPR000700">
    <property type="entry name" value="PAS-assoc_C"/>
</dbReference>
<dbReference type="SMART" id="SM00091">
    <property type="entry name" value="PAS"/>
    <property type="match status" value="1"/>
</dbReference>
<dbReference type="OMA" id="CIERSER"/>
<name>E5KK07_9EURY</name>
<dbReference type="InterPro" id="IPR039420">
    <property type="entry name" value="WalR-like"/>
</dbReference>
<feature type="region of interest" description="Disordered" evidence="6">
    <location>
        <begin position="413"/>
        <end position="454"/>
    </location>
</feature>
<keyword evidence="2" id="KW-0805">Transcription regulation</keyword>
<evidence type="ECO:0000259" key="7">
    <source>
        <dbReference type="PROSITE" id="PS50110"/>
    </source>
</evidence>
<dbReference type="InterPro" id="IPR013656">
    <property type="entry name" value="PAS_4"/>
</dbReference>
<feature type="compositionally biased region" description="Basic and acidic residues" evidence="6">
    <location>
        <begin position="444"/>
        <end position="454"/>
    </location>
</feature>
<dbReference type="PROSITE" id="PS50110">
    <property type="entry name" value="RESPONSE_REGULATORY"/>
    <property type="match status" value="1"/>
</dbReference>
<dbReference type="CDD" id="cd00156">
    <property type="entry name" value="REC"/>
    <property type="match status" value="1"/>
</dbReference>
<dbReference type="CDD" id="cd00130">
    <property type="entry name" value="PAS"/>
    <property type="match status" value="1"/>
</dbReference>
<dbReference type="GO" id="GO:0032993">
    <property type="term" value="C:protein-DNA complex"/>
    <property type="evidence" value="ECO:0007669"/>
    <property type="project" value="TreeGrafter"/>
</dbReference>
<dbReference type="SUPFAM" id="SSF52172">
    <property type="entry name" value="CheY-like"/>
    <property type="match status" value="1"/>
</dbReference>
<evidence type="ECO:0000256" key="5">
    <source>
        <dbReference type="PROSITE-ProRule" id="PRU00169"/>
    </source>
</evidence>